<gene>
    <name evidence="1" type="ORF">KXQ929_LOCUS46267</name>
</gene>
<evidence type="ECO:0000313" key="1">
    <source>
        <dbReference type="EMBL" id="CAF4314392.1"/>
    </source>
</evidence>
<dbReference type="EMBL" id="CAJOBB010015219">
    <property type="protein sequence ID" value="CAF4314392.1"/>
    <property type="molecule type" value="Genomic_DNA"/>
</dbReference>
<proteinExistence type="predicted"/>
<name>A0A820IPE6_9BILA</name>
<accession>A0A820IPE6</accession>
<reference evidence="1" key="1">
    <citation type="submission" date="2021-02" db="EMBL/GenBank/DDBJ databases">
        <authorList>
            <person name="Nowell W R."/>
        </authorList>
    </citation>
    <scope>NUCLEOTIDE SEQUENCE</scope>
</reference>
<protein>
    <submittedName>
        <fullName evidence="1">Uncharacterized protein</fullName>
    </submittedName>
</protein>
<dbReference type="Proteomes" id="UP000663868">
    <property type="component" value="Unassembled WGS sequence"/>
</dbReference>
<organism evidence="1 2">
    <name type="scientific">Adineta steineri</name>
    <dbReference type="NCBI Taxonomy" id="433720"/>
    <lineage>
        <taxon>Eukaryota</taxon>
        <taxon>Metazoa</taxon>
        <taxon>Spiralia</taxon>
        <taxon>Gnathifera</taxon>
        <taxon>Rotifera</taxon>
        <taxon>Eurotatoria</taxon>
        <taxon>Bdelloidea</taxon>
        <taxon>Adinetida</taxon>
        <taxon>Adinetidae</taxon>
        <taxon>Adineta</taxon>
    </lineage>
</organism>
<comment type="caution">
    <text evidence="1">The sequence shown here is derived from an EMBL/GenBank/DDBJ whole genome shotgun (WGS) entry which is preliminary data.</text>
</comment>
<dbReference type="AlphaFoldDB" id="A0A820IPE6"/>
<evidence type="ECO:0000313" key="2">
    <source>
        <dbReference type="Proteomes" id="UP000663868"/>
    </source>
</evidence>
<sequence>QFDLTTKRNDFNKTRNMNTHKISIIRRQIDSIRICQTQLHTMNI</sequence>
<feature type="non-terminal residue" evidence="1">
    <location>
        <position position="1"/>
    </location>
</feature>